<evidence type="ECO:0000256" key="13">
    <source>
        <dbReference type="ARBA" id="ARBA00023136"/>
    </source>
</evidence>
<dbReference type="GO" id="GO:0005886">
    <property type="term" value="C:plasma membrane"/>
    <property type="evidence" value="ECO:0007669"/>
    <property type="project" value="UniProtKB-SubCell"/>
</dbReference>
<evidence type="ECO:0000313" key="21">
    <source>
        <dbReference type="Proteomes" id="UP000229498"/>
    </source>
</evidence>
<evidence type="ECO:0000256" key="8">
    <source>
        <dbReference type="ARBA" id="ARBA00022741"/>
    </source>
</evidence>
<dbReference type="PANTHER" id="PTHR10160">
    <property type="entry name" value="NAD(P) TRANSHYDROGENASE"/>
    <property type="match status" value="1"/>
</dbReference>
<dbReference type="PROSITE" id="PS00837">
    <property type="entry name" value="ALADH_PNT_2"/>
    <property type="match status" value="1"/>
</dbReference>
<comment type="similarity">
    <text evidence="3 16">Belongs to the AlaDH/PNT family.</text>
</comment>
<dbReference type="InterPro" id="IPR007698">
    <property type="entry name" value="AlaDH/PNT_NAD(H)-bd"/>
</dbReference>
<dbReference type="GO" id="GO:0016491">
    <property type="term" value="F:oxidoreductase activity"/>
    <property type="evidence" value="ECO:0007669"/>
    <property type="project" value="InterPro"/>
</dbReference>
<comment type="function">
    <text evidence="1 16">The transhydrogenation between NADH and NADP is coupled to respiration and ATP hydrolysis and functions as a proton pump across the membrane.</text>
</comment>
<feature type="domain" description="Alanine dehydrogenase/pyridine nucleotide transhydrogenase N-terminal" evidence="19">
    <location>
        <begin position="4"/>
        <end position="144"/>
    </location>
</feature>
<evidence type="ECO:0000259" key="18">
    <source>
        <dbReference type="SMART" id="SM01002"/>
    </source>
</evidence>
<dbReference type="SUPFAM" id="SSF51735">
    <property type="entry name" value="NAD(P)-binding Rossmann-fold domains"/>
    <property type="match status" value="1"/>
</dbReference>
<dbReference type="CDD" id="cd05304">
    <property type="entry name" value="Rubrum_tdh"/>
    <property type="match status" value="1"/>
</dbReference>
<feature type="transmembrane region" description="Helical" evidence="17">
    <location>
        <begin position="431"/>
        <end position="451"/>
    </location>
</feature>
<dbReference type="RefSeq" id="WP_109795230.1">
    <property type="nucleotide sequence ID" value="NZ_PHIG01000063.1"/>
</dbReference>
<dbReference type="SMART" id="SM01002">
    <property type="entry name" value="AlaDh_PNT_C"/>
    <property type="match status" value="1"/>
</dbReference>
<evidence type="ECO:0000256" key="3">
    <source>
        <dbReference type="ARBA" id="ARBA00005689"/>
    </source>
</evidence>
<evidence type="ECO:0000256" key="6">
    <source>
        <dbReference type="ARBA" id="ARBA00022519"/>
    </source>
</evidence>
<keyword evidence="6" id="KW-0997">Cell inner membrane</keyword>
<dbReference type="PANTHER" id="PTHR10160:SF19">
    <property type="entry name" value="PROTON-TRANSLOCATING NAD(P)(+) TRANSHYDROGENASE"/>
    <property type="match status" value="1"/>
</dbReference>
<accession>A0A2M9FVP4</accession>
<dbReference type="SUPFAM" id="SSF52283">
    <property type="entry name" value="Formate/glycerate dehydrogenase catalytic domain-like"/>
    <property type="match status" value="1"/>
</dbReference>
<keyword evidence="9 16" id="KW-0521">NADP</keyword>
<dbReference type="GO" id="GO:0006740">
    <property type="term" value="P:NADPH regeneration"/>
    <property type="evidence" value="ECO:0007669"/>
    <property type="project" value="TreeGrafter"/>
</dbReference>
<evidence type="ECO:0000256" key="12">
    <source>
        <dbReference type="ARBA" id="ARBA00023027"/>
    </source>
</evidence>
<evidence type="ECO:0000256" key="15">
    <source>
        <dbReference type="ARBA" id="ARBA00071831"/>
    </source>
</evidence>
<organism evidence="20 21">
    <name type="scientific">Minwuia thermotolerans</name>
    <dbReference type="NCBI Taxonomy" id="2056226"/>
    <lineage>
        <taxon>Bacteria</taxon>
        <taxon>Pseudomonadati</taxon>
        <taxon>Pseudomonadota</taxon>
        <taxon>Alphaproteobacteria</taxon>
        <taxon>Minwuiales</taxon>
        <taxon>Minwuiaceae</taxon>
        <taxon>Minwuia</taxon>
    </lineage>
</organism>
<dbReference type="InterPro" id="IPR007886">
    <property type="entry name" value="AlaDH/PNT_N"/>
</dbReference>
<keyword evidence="12 16" id="KW-0520">NAD</keyword>
<feature type="transmembrane region" description="Helical" evidence="17">
    <location>
        <begin position="405"/>
        <end position="425"/>
    </location>
</feature>
<sequence>MKIGVPKEVHDGERRVALTPSVARQIAKLGYSLAVESGAGEHADFSDEAYREAGVEVLESARDVWASSDIVLKVRAPEQHPSGVHETEMLREGQTLMSFVWPAQNPELMEKMAARKASVIAMDAVPRISRAQKLDALSSMANIAGYRAVVEAANHFGRFFTGQITAAGKVPPAKVMVIGAGVAGLAAIGAARGLGAVVRAFDTRPEVREQIESMGAEFLELDFEEEGSGQGGYAKEMSKEFIDAEMALFREQCADVDIVITTALIPGKPAPKLILADMVETLKPGSVIVDLAAEQGGNCELTEPGQVVVRHGVTIIGLVDLPSRLAAQSSQLYASNLRHFLDDLTPAKDGQPNHNMDDVVIRGATVIKDGEITWPPPAVEVAAKPKAAAPLPKPEAKPEKKRPGAGSLVAMAAGALALLGLGTVAPADFMAHLTVFVLACFVGYQVIWNVTPALHTPLMSVTNAISGIIVIGALLQVSSPSWIVTALAFVAVLIATINICGGFWVTQRMLGMFRKDEAKE</sequence>
<keyword evidence="13 17" id="KW-0472">Membrane</keyword>
<dbReference type="NCBIfam" id="TIGR00561">
    <property type="entry name" value="pntA"/>
    <property type="match status" value="1"/>
</dbReference>
<protein>
    <recommendedName>
        <fullName evidence="15 16">NAD(P) transhydrogenase subunit alpha</fullName>
        <ecNumber evidence="4 16">7.1.1.1</ecNumber>
    </recommendedName>
</protein>
<feature type="transmembrane region" description="Helical" evidence="17">
    <location>
        <begin position="483"/>
        <end position="505"/>
    </location>
</feature>
<gene>
    <name evidence="20" type="ORF">CVT23_21615</name>
</gene>
<feature type="transmembrane region" description="Helical" evidence="17">
    <location>
        <begin position="458"/>
        <end position="477"/>
    </location>
</feature>
<evidence type="ECO:0000256" key="2">
    <source>
        <dbReference type="ARBA" id="ARBA00004429"/>
    </source>
</evidence>
<dbReference type="NCBIfam" id="NF006942">
    <property type="entry name" value="PRK09424.1"/>
    <property type="match status" value="1"/>
</dbReference>
<dbReference type="Pfam" id="PF05222">
    <property type="entry name" value="AlaDh_PNT_N"/>
    <property type="match status" value="1"/>
</dbReference>
<evidence type="ECO:0000256" key="5">
    <source>
        <dbReference type="ARBA" id="ARBA00022475"/>
    </source>
</evidence>
<reference evidence="20 21" key="1">
    <citation type="submission" date="2017-11" db="EMBL/GenBank/DDBJ databases">
        <title>Draft genome sequence of Rhizobiales bacterium SY3-13.</title>
        <authorList>
            <person name="Sun C."/>
        </authorList>
    </citation>
    <scope>NUCLEOTIDE SEQUENCE [LARGE SCALE GENOMIC DNA]</scope>
    <source>
        <strain evidence="20 21">SY3-13</strain>
    </source>
</reference>
<dbReference type="SMART" id="SM01003">
    <property type="entry name" value="AlaDh_PNT_N"/>
    <property type="match status" value="1"/>
</dbReference>
<dbReference type="Proteomes" id="UP000229498">
    <property type="component" value="Unassembled WGS sequence"/>
</dbReference>
<comment type="caution">
    <text evidence="20">The sequence shown here is derived from an EMBL/GenBank/DDBJ whole genome shotgun (WGS) entry which is preliminary data.</text>
</comment>
<name>A0A2M9FVP4_9PROT</name>
<feature type="domain" description="Alanine dehydrogenase/pyridine nucleotide transhydrogenase NAD(H)-binding" evidence="18">
    <location>
        <begin position="153"/>
        <end position="317"/>
    </location>
</feature>
<evidence type="ECO:0000256" key="1">
    <source>
        <dbReference type="ARBA" id="ARBA00003943"/>
    </source>
</evidence>
<keyword evidence="11 17" id="KW-1133">Transmembrane helix</keyword>
<dbReference type="Pfam" id="PF12769">
    <property type="entry name" value="PNTB_4TM"/>
    <property type="match status" value="1"/>
</dbReference>
<evidence type="ECO:0000256" key="17">
    <source>
        <dbReference type="SAM" id="Phobius"/>
    </source>
</evidence>
<evidence type="ECO:0000256" key="16">
    <source>
        <dbReference type="PIRNR" id="PIRNR000203"/>
    </source>
</evidence>
<keyword evidence="21" id="KW-1185">Reference proteome</keyword>
<evidence type="ECO:0000256" key="7">
    <source>
        <dbReference type="ARBA" id="ARBA00022692"/>
    </source>
</evidence>
<proteinExistence type="inferred from homology"/>
<dbReference type="InterPro" id="IPR024605">
    <property type="entry name" value="NADP_transhyd_a_C"/>
</dbReference>
<evidence type="ECO:0000256" key="4">
    <source>
        <dbReference type="ARBA" id="ARBA00012943"/>
    </source>
</evidence>
<dbReference type="PROSITE" id="PS00836">
    <property type="entry name" value="ALADH_PNT_1"/>
    <property type="match status" value="1"/>
</dbReference>
<evidence type="ECO:0000256" key="14">
    <source>
        <dbReference type="ARBA" id="ARBA00048202"/>
    </source>
</evidence>
<dbReference type="FunFam" id="3.40.50.720:FF:000028">
    <property type="entry name" value="NAD(P) transhydrogenase subunit alpha"/>
    <property type="match status" value="1"/>
</dbReference>
<evidence type="ECO:0000313" key="20">
    <source>
        <dbReference type="EMBL" id="PJK27517.1"/>
    </source>
</evidence>
<keyword evidence="7 17" id="KW-0812">Transmembrane</keyword>
<evidence type="ECO:0000256" key="11">
    <source>
        <dbReference type="ARBA" id="ARBA00022989"/>
    </source>
</evidence>
<comment type="subcellular location">
    <subcellularLocation>
        <location evidence="2">Cell inner membrane</location>
        <topology evidence="2">Multi-pass membrane protein</topology>
    </subcellularLocation>
</comment>
<dbReference type="GO" id="GO:0008750">
    <property type="term" value="F:proton-translocating NAD(P)+ transhydrogenase activity"/>
    <property type="evidence" value="ECO:0007669"/>
    <property type="project" value="UniProtKB-EC"/>
</dbReference>
<dbReference type="PIRSF" id="PIRSF000203">
    <property type="entry name" value="NADP_transhydrogenase_alpha"/>
    <property type="match status" value="1"/>
</dbReference>
<dbReference type="GO" id="GO:0050661">
    <property type="term" value="F:NADP binding"/>
    <property type="evidence" value="ECO:0007669"/>
    <property type="project" value="TreeGrafter"/>
</dbReference>
<evidence type="ECO:0000256" key="9">
    <source>
        <dbReference type="ARBA" id="ARBA00022857"/>
    </source>
</evidence>
<dbReference type="InterPro" id="IPR026255">
    <property type="entry name" value="NADP_transhyd_a"/>
</dbReference>
<keyword evidence="5" id="KW-1003">Cell membrane</keyword>
<evidence type="ECO:0000256" key="10">
    <source>
        <dbReference type="ARBA" id="ARBA00022967"/>
    </source>
</evidence>
<dbReference type="Pfam" id="PF01262">
    <property type="entry name" value="AlaDh_PNT_C"/>
    <property type="match status" value="1"/>
</dbReference>
<dbReference type="AlphaFoldDB" id="A0A2M9FVP4"/>
<dbReference type="Gene3D" id="3.40.50.720">
    <property type="entry name" value="NAD(P)-binding Rossmann-like Domain"/>
    <property type="match status" value="2"/>
</dbReference>
<evidence type="ECO:0000259" key="19">
    <source>
        <dbReference type="SMART" id="SM01003"/>
    </source>
</evidence>
<dbReference type="InterPro" id="IPR036291">
    <property type="entry name" value="NAD(P)-bd_dom_sf"/>
</dbReference>
<dbReference type="EMBL" id="PHIG01000063">
    <property type="protein sequence ID" value="PJK27517.1"/>
    <property type="molecule type" value="Genomic_DNA"/>
</dbReference>
<dbReference type="InterPro" id="IPR008142">
    <property type="entry name" value="AlaDH/PNT_CS1"/>
</dbReference>
<dbReference type="OrthoDB" id="9804592at2"/>
<keyword evidence="10 16" id="KW-1278">Translocase</keyword>
<keyword evidence="8 16" id="KW-0547">Nucleotide-binding</keyword>
<comment type="catalytic activity">
    <reaction evidence="14 16">
        <text>NAD(+) + NADPH + H(+)(in) = NADH + NADP(+) + H(+)(out)</text>
        <dbReference type="Rhea" id="RHEA:47992"/>
        <dbReference type="ChEBI" id="CHEBI:15378"/>
        <dbReference type="ChEBI" id="CHEBI:57540"/>
        <dbReference type="ChEBI" id="CHEBI:57783"/>
        <dbReference type="ChEBI" id="CHEBI:57945"/>
        <dbReference type="ChEBI" id="CHEBI:58349"/>
        <dbReference type="EC" id="7.1.1.1"/>
    </reaction>
</comment>
<dbReference type="InterPro" id="IPR008143">
    <property type="entry name" value="Ala_DH/PNT_CS2"/>
</dbReference>
<dbReference type="EC" id="7.1.1.1" evidence="4 16"/>